<evidence type="ECO:0000256" key="1">
    <source>
        <dbReference type="ARBA" id="ARBA00004496"/>
    </source>
</evidence>
<dbReference type="InterPro" id="IPR027417">
    <property type="entry name" value="P-loop_NTPase"/>
</dbReference>
<dbReference type="GO" id="GO:0051539">
    <property type="term" value="F:4 iron, 4 sulfur cluster binding"/>
    <property type="evidence" value="ECO:0007669"/>
    <property type="project" value="UniProtKB-UniRule"/>
</dbReference>
<dbReference type="Pfam" id="PF10609">
    <property type="entry name" value="ParA"/>
    <property type="match status" value="1"/>
</dbReference>
<dbReference type="GO" id="GO:0005524">
    <property type="term" value="F:ATP binding"/>
    <property type="evidence" value="ECO:0007669"/>
    <property type="project" value="UniProtKB-KW"/>
</dbReference>
<evidence type="ECO:0000256" key="5">
    <source>
        <dbReference type="ARBA" id="ARBA00022741"/>
    </source>
</evidence>
<comment type="subcellular location">
    <subcellularLocation>
        <location evidence="1 9">Cytoplasm</location>
    </subcellularLocation>
</comment>
<name>G2WGE3_YEASK</name>
<gene>
    <name evidence="11" type="primary">K7_CFD1</name>
    <name evidence="11" type="ORF">SYK7_035991</name>
</gene>
<dbReference type="GO" id="GO:0016226">
    <property type="term" value="P:iron-sulfur cluster assembly"/>
    <property type="evidence" value="ECO:0007669"/>
    <property type="project" value="UniProtKB-UniRule"/>
</dbReference>
<dbReference type="AlphaFoldDB" id="G2WGE3"/>
<keyword evidence="5 9" id="KW-0547">Nucleotide-binding</keyword>
<keyword evidence="3 9" id="KW-0963">Cytoplasm</keyword>
<dbReference type="SUPFAM" id="SSF52540">
    <property type="entry name" value="P-loop containing nucleoside triphosphate hydrolases"/>
    <property type="match status" value="1"/>
</dbReference>
<protein>
    <submittedName>
        <fullName evidence="11">K7_Cfd1p</fullName>
    </submittedName>
</protein>
<evidence type="ECO:0000313" key="11">
    <source>
        <dbReference type="EMBL" id="GAA24112.1"/>
    </source>
</evidence>
<dbReference type="GO" id="GO:0046872">
    <property type="term" value="F:metal ion binding"/>
    <property type="evidence" value="ECO:0007669"/>
    <property type="project" value="UniProtKB-KW"/>
</dbReference>
<evidence type="ECO:0000313" key="12">
    <source>
        <dbReference type="Proteomes" id="UP000001608"/>
    </source>
</evidence>
<dbReference type="Proteomes" id="UP000001608">
    <property type="component" value="Chromosome 9"/>
</dbReference>
<dbReference type="CDD" id="cd02037">
    <property type="entry name" value="Mrp_NBP35"/>
    <property type="match status" value="1"/>
</dbReference>
<evidence type="ECO:0000256" key="4">
    <source>
        <dbReference type="ARBA" id="ARBA00022723"/>
    </source>
</evidence>
<feature type="binding site" evidence="9">
    <location>
        <position position="204"/>
    </location>
    <ligand>
        <name>[4Fe-4S] cluster</name>
        <dbReference type="ChEBI" id="CHEBI:49883"/>
        <note>ligand shared between dimeric partners</note>
    </ligand>
</feature>
<dbReference type="GO" id="GO:0140663">
    <property type="term" value="F:ATP-dependent FeS chaperone activity"/>
    <property type="evidence" value="ECO:0007669"/>
    <property type="project" value="InterPro"/>
</dbReference>
<organism evidence="11 12">
    <name type="scientific">Saccharomyces cerevisiae (strain Kyokai no. 7 / NBRC 101557)</name>
    <name type="common">Baker's yeast</name>
    <dbReference type="NCBI Taxonomy" id="721032"/>
    <lineage>
        <taxon>Eukaryota</taxon>
        <taxon>Fungi</taxon>
        <taxon>Dikarya</taxon>
        <taxon>Ascomycota</taxon>
        <taxon>Saccharomycotina</taxon>
        <taxon>Saccharomycetes</taxon>
        <taxon>Saccharomycetales</taxon>
        <taxon>Saccharomycetaceae</taxon>
        <taxon>Saccharomyces</taxon>
    </lineage>
</organism>
<keyword evidence="4 9" id="KW-0479">Metal-binding</keyword>
<keyword evidence="6 9" id="KW-0067">ATP-binding</keyword>
<evidence type="ECO:0000256" key="10">
    <source>
        <dbReference type="SAM" id="MobiDB-lite"/>
    </source>
</evidence>
<proteinExistence type="inferred from homology"/>
<dbReference type="Gene3D" id="3.40.50.300">
    <property type="entry name" value="P-loop containing nucleotide triphosphate hydrolases"/>
    <property type="match status" value="1"/>
</dbReference>
<dbReference type="HAMAP" id="MF_03039">
    <property type="entry name" value="NUBP2"/>
    <property type="match status" value="1"/>
</dbReference>
<keyword evidence="2 9" id="KW-0004">4Fe-4S</keyword>
<dbReference type="HOGENOM" id="CLU_024839_0_1_1"/>
<reference evidence="11 12" key="1">
    <citation type="journal article" date="2011" name="DNA Res.">
        <title>Whole-genome sequencing of sake yeast Saccharomyces cerevisiae Kyokai no. 7.</title>
        <authorList>
            <person name="Akao T."/>
            <person name="Yashiro I."/>
            <person name="Hosoyama A."/>
            <person name="Kitagaki H."/>
            <person name="Horikawa H."/>
            <person name="Watanabe D."/>
            <person name="Akada R."/>
            <person name="Ando Y."/>
            <person name="Harashima S."/>
            <person name="Inoue T."/>
            <person name="Inoue Y."/>
            <person name="Kajiwara S."/>
            <person name="Kitamoto K."/>
            <person name="Kitamoto N."/>
            <person name="Kobayashi O."/>
            <person name="Kuhara S."/>
            <person name="Masubuchi T."/>
            <person name="Mizoguchi H."/>
            <person name="Nakao Y."/>
            <person name="Nakazato A."/>
            <person name="Namise M."/>
            <person name="Oba T."/>
            <person name="Ogata T."/>
            <person name="Ohta A."/>
            <person name="Sato M."/>
            <person name="Shibasaki S."/>
            <person name="Takatsume Y."/>
            <person name="Tanimoto S."/>
            <person name="Tsuboi H."/>
            <person name="Nishimura A."/>
            <person name="Yoda K."/>
            <person name="Ishikawa T."/>
            <person name="Iwashita K."/>
            <person name="Fujita N."/>
            <person name="Shimoi H."/>
        </authorList>
    </citation>
    <scope>NUCLEOTIDE SEQUENCE [LARGE SCALE GENOMIC DNA]</scope>
    <source>
        <strain evidence="12">Kyokai no. 7 / NBRC 101557</strain>
    </source>
</reference>
<evidence type="ECO:0000256" key="3">
    <source>
        <dbReference type="ARBA" id="ARBA00022490"/>
    </source>
</evidence>
<dbReference type="EMBL" id="DG000045">
    <property type="protein sequence ID" value="GAA24112.1"/>
    <property type="molecule type" value="Genomic_DNA"/>
</dbReference>
<comment type="similarity">
    <text evidence="9">Belongs to the Mrp/NBP35 ATP-binding proteins family. NUBP2/CFD1 subfamily.</text>
</comment>
<feature type="binding site" evidence="9">
    <location>
        <position position="201"/>
    </location>
    <ligand>
        <name>[4Fe-4S] cluster</name>
        <dbReference type="ChEBI" id="CHEBI:49883"/>
        <note>ligand shared between dimeric partners</note>
    </ligand>
</feature>
<sequence length="293" mass="31992">MEEQEIGVPAASLAGIKHIILILSGKGGVGKSSVTTQTALTLCSMGFKVGVLDIDLTGPSLPRMFGLENESIYQGPEGWQPVKVETNSTGSLSVISLGFLLGDRGNSVIWRGPKKTSMIKQFISDVAWGELDYLLIDTPPGTSDEHISIAEELRYSKPDGGIVVTTPQSVATADVKKEINFCKKVDLKILGIIENMSGFVCPHCAECTNIFSSGGGKRLSEQFSVPYLGNVPIDPKFVEMIENQVSSKKTLVEMYRESSLCHIFEEIMKKLRKQDTTTPVEDKHEQPQIESPK</sequence>
<keyword evidence="8 9" id="KW-0411">Iron-sulfur</keyword>
<evidence type="ECO:0000256" key="9">
    <source>
        <dbReference type="HAMAP-Rule" id="MF_03039"/>
    </source>
</evidence>
<dbReference type="InterPro" id="IPR000808">
    <property type="entry name" value="Mrp-like_CS"/>
</dbReference>
<feature type="region of interest" description="Disordered" evidence="10">
    <location>
        <begin position="274"/>
        <end position="293"/>
    </location>
</feature>
<dbReference type="InterPro" id="IPR019591">
    <property type="entry name" value="Mrp/NBP35_ATP-bd"/>
</dbReference>
<dbReference type="InterPro" id="IPR033756">
    <property type="entry name" value="YlxH/NBP35"/>
</dbReference>
<evidence type="ECO:0000256" key="6">
    <source>
        <dbReference type="ARBA" id="ARBA00022840"/>
    </source>
</evidence>
<dbReference type="InterPro" id="IPR028600">
    <property type="entry name" value="NUBP2/Cfd1_eukaryotes"/>
</dbReference>
<keyword evidence="7 9" id="KW-0408">Iron</keyword>
<dbReference type="PROSITE" id="PS01215">
    <property type="entry name" value="MRP"/>
    <property type="match status" value="1"/>
</dbReference>
<accession>G2WGE3</accession>
<dbReference type="PANTHER" id="PTHR23264">
    <property type="entry name" value="NUCLEOTIDE-BINDING PROTEIN NBP35 YEAST -RELATED"/>
    <property type="match status" value="1"/>
</dbReference>
<comment type="caution">
    <text evidence="11">The sequence shown here is derived from an EMBL/GenBank/DDBJ whole genome shotgun (WGS) entry which is preliminary data.</text>
</comment>
<dbReference type="OrthoDB" id="3900342at2759"/>
<dbReference type="HAMAP" id="MF_02040">
    <property type="entry name" value="Mrp_NBP35"/>
    <property type="match status" value="1"/>
</dbReference>
<dbReference type="FunFam" id="3.40.50.300:FF:001300">
    <property type="entry name" value="Cytosolic Fe-S cluster assembly factor CFD1"/>
    <property type="match status" value="1"/>
</dbReference>
<evidence type="ECO:0000256" key="8">
    <source>
        <dbReference type="ARBA" id="ARBA00023014"/>
    </source>
</evidence>
<evidence type="ECO:0000256" key="2">
    <source>
        <dbReference type="ARBA" id="ARBA00022485"/>
    </source>
</evidence>
<evidence type="ECO:0000256" key="7">
    <source>
        <dbReference type="ARBA" id="ARBA00023004"/>
    </source>
</evidence>
<dbReference type="GO" id="GO:0005829">
    <property type="term" value="C:cytosol"/>
    <property type="evidence" value="ECO:0007669"/>
    <property type="project" value="TreeGrafter"/>
</dbReference>
<comment type="function">
    <text evidence="9">Component of the cytosolic iron-sulfur (Fe/S) protein assembly (CIA) machinery. Required for maturation of extramitochondrial Fe-S proteins. The NBP35-CFD1 heterotetramer forms a Fe-S scaffold complex, mediating the de novo assembly of an Fe-S cluster and its transfer to target apoproteins. Required for biogenesis and export of both ribosomal subunits, which may reflect a role in assembly of the Fe/S clusters in RLI1, a protein which performs rRNA processing and ribosome export.</text>
</comment>
<dbReference type="PANTHER" id="PTHR23264:SF19">
    <property type="entry name" value="CYTOSOLIC FE-S CLUSTER ASSEMBLY FACTOR NUBP2"/>
    <property type="match status" value="1"/>
</dbReference>
<feature type="binding site" evidence="9">
    <location>
        <begin position="25"/>
        <end position="32"/>
    </location>
    <ligand>
        <name>ATP</name>
        <dbReference type="ChEBI" id="CHEBI:30616"/>
    </ligand>
</feature>